<feature type="domain" description="DDE-1" evidence="2">
    <location>
        <begin position="34"/>
        <end position="201"/>
    </location>
</feature>
<reference evidence="3 4" key="1">
    <citation type="submission" date="2014-06" db="EMBL/GenBank/DDBJ databases">
        <title>Evolutionary Origins and Diversification of the Mycorrhizal Mutualists.</title>
        <authorList>
            <consortium name="DOE Joint Genome Institute"/>
            <consortium name="Mycorrhizal Genomics Consortium"/>
            <person name="Kohler A."/>
            <person name="Kuo A."/>
            <person name="Nagy L.G."/>
            <person name="Floudas D."/>
            <person name="Copeland A."/>
            <person name="Barry K.W."/>
            <person name="Cichocki N."/>
            <person name="Veneault-Fourrey C."/>
            <person name="LaButti K."/>
            <person name="Lindquist E.A."/>
            <person name="Lipzen A."/>
            <person name="Lundell T."/>
            <person name="Morin E."/>
            <person name="Murat C."/>
            <person name="Riley R."/>
            <person name="Ohm R."/>
            <person name="Sun H."/>
            <person name="Tunlid A."/>
            <person name="Henrissat B."/>
            <person name="Grigoriev I.V."/>
            <person name="Hibbett D.S."/>
            <person name="Martin F."/>
        </authorList>
    </citation>
    <scope>NUCLEOTIDE SEQUENCE [LARGE SCALE GENOMIC DNA]</scope>
    <source>
        <strain evidence="3 4">SS14</strain>
    </source>
</reference>
<dbReference type="EMBL" id="KN837205">
    <property type="protein sequence ID" value="KIJ34009.1"/>
    <property type="molecule type" value="Genomic_DNA"/>
</dbReference>
<evidence type="ECO:0000256" key="1">
    <source>
        <dbReference type="SAM" id="MobiDB-lite"/>
    </source>
</evidence>
<evidence type="ECO:0000313" key="4">
    <source>
        <dbReference type="Proteomes" id="UP000054279"/>
    </source>
</evidence>
<sequence length="336" mass="37148">MDETGFVLSDSGSRCVIGHKGTKRQHRQGSGDRENITVIITICADGTVLRPTIIFKGQNHMKKWHDNNVSGASICHSPNGWTDSDLAISWFKKDFDPQTQDKANGGWRCLILDGHGSHYPTKLLHCALEVQCTIIGYPSHSTHALQGLDVVCFSRMKDIYRQEVQAFEENHGHKMNKGDFGGVFGAAFHRAFTPETIKTAFRVTGIHPFNPNIISESQMKPSEVTSVKGSFPLPQPSPVRRIMATYHHQTVTPSLPLVTHTNLSSPQQGGPSELDPNIDPSLYTPSKRVRVMTATLSQSESASYLVSASPIKSTRYLPSPVLEAPPRENNPNWDLL</sequence>
<accession>A0A0C9UGU3</accession>
<gene>
    <name evidence="3" type="ORF">M422DRAFT_182639</name>
</gene>
<feature type="region of interest" description="Disordered" evidence="1">
    <location>
        <begin position="316"/>
        <end position="336"/>
    </location>
</feature>
<proteinExistence type="predicted"/>
<protein>
    <recommendedName>
        <fullName evidence="2">DDE-1 domain-containing protein</fullName>
    </recommendedName>
</protein>
<dbReference type="Pfam" id="PF03184">
    <property type="entry name" value="DDE_1"/>
    <property type="match status" value="1"/>
</dbReference>
<feature type="non-terminal residue" evidence="3">
    <location>
        <position position="336"/>
    </location>
</feature>
<evidence type="ECO:0000259" key="2">
    <source>
        <dbReference type="Pfam" id="PF03184"/>
    </source>
</evidence>
<dbReference type="AlphaFoldDB" id="A0A0C9UGU3"/>
<dbReference type="InterPro" id="IPR004875">
    <property type="entry name" value="DDE_SF_endonuclease_dom"/>
</dbReference>
<dbReference type="OrthoDB" id="2917041at2759"/>
<organism evidence="3 4">
    <name type="scientific">Sphaerobolus stellatus (strain SS14)</name>
    <dbReference type="NCBI Taxonomy" id="990650"/>
    <lineage>
        <taxon>Eukaryota</taxon>
        <taxon>Fungi</taxon>
        <taxon>Dikarya</taxon>
        <taxon>Basidiomycota</taxon>
        <taxon>Agaricomycotina</taxon>
        <taxon>Agaricomycetes</taxon>
        <taxon>Phallomycetidae</taxon>
        <taxon>Geastrales</taxon>
        <taxon>Sphaerobolaceae</taxon>
        <taxon>Sphaerobolus</taxon>
    </lineage>
</organism>
<dbReference type="Proteomes" id="UP000054279">
    <property type="component" value="Unassembled WGS sequence"/>
</dbReference>
<evidence type="ECO:0000313" key="3">
    <source>
        <dbReference type="EMBL" id="KIJ34009.1"/>
    </source>
</evidence>
<dbReference type="HOGENOM" id="CLU_013929_2_2_1"/>
<name>A0A0C9UGU3_SPHS4</name>
<keyword evidence="4" id="KW-1185">Reference proteome</keyword>
<dbReference type="GO" id="GO:0003676">
    <property type="term" value="F:nucleic acid binding"/>
    <property type="evidence" value="ECO:0007669"/>
    <property type="project" value="InterPro"/>
</dbReference>